<feature type="region of interest" description="Disordered" evidence="1">
    <location>
        <begin position="1"/>
        <end position="33"/>
    </location>
</feature>
<dbReference type="Proteomes" id="UP001497623">
    <property type="component" value="Unassembled WGS sequence"/>
</dbReference>
<keyword evidence="3" id="KW-1185">Reference proteome</keyword>
<dbReference type="EMBL" id="CAXKWB010042274">
    <property type="protein sequence ID" value="CAL4157540.1"/>
    <property type="molecule type" value="Genomic_DNA"/>
</dbReference>
<reference evidence="2 3" key="1">
    <citation type="submission" date="2024-05" db="EMBL/GenBank/DDBJ databases">
        <authorList>
            <person name="Wallberg A."/>
        </authorList>
    </citation>
    <scope>NUCLEOTIDE SEQUENCE [LARGE SCALE GENOMIC DNA]</scope>
</reference>
<accession>A0AAV2S184</accession>
<feature type="compositionally biased region" description="Basic and acidic residues" evidence="1">
    <location>
        <begin position="14"/>
        <end position="33"/>
    </location>
</feature>
<protein>
    <submittedName>
        <fullName evidence="2">Uncharacterized protein</fullName>
    </submittedName>
</protein>
<gene>
    <name evidence="2" type="ORF">MNOR_LOCUS31940</name>
</gene>
<feature type="non-terminal residue" evidence="2">
    <location>
        <position position="1"/>
    </location>
</feature>
<organism evidence="2 3">
    <name type="scientific">Meganyctiphanes norvegica</name>
    <name type="common">Northern krill</name>
    <name type="synonym">Thysanopoda norvegica</name>
    <dbReference type="NCBI Taxonomy" id="48144"/>
    <lineage>
        <taxon>Eukaryota</taxon>
        <taxon>Metazoa</taxon>
        <taxon>Ecdysozoa</taxon>
        <taxon>Arthropoda</taxon>
        <taxon>Crustacea</taxon>
        <taxon>Multicrustacea</taxon>
        <taxon>Malacostraca</taxon>
        <taxon>Eumalacostraca</taxon>
        <taxon>Eucarida</taxon>
        <taxon>Euphausiacea</taxon>
        <taxon>Euphausiidae</taxon>
        <taxon>Meganyctiphanes</taxon>
    </lineage>
</organism>
<evidence type="ECO:0000313" key="2">
    <source>
        <dbReference type="EMBL" id="CAL4157540.1"/>
    </source>
</evidence>
<proteinExistence type="predicted"/>
<comment type="caution">
    <text evidence="2">The sequence shown here is derived from an EMBL/GenBank/DDBJ whole genome shotgun (WGS) entry which is preliminary data.</text>
</comment>
<sequence length="171" mass="19163">IVAAAAHAASKPPHSQESKFRTRDGPGDGDKDTVIRVDRNVHIITPHHKHPHHRRRGGGQRARDQAAWYDEERPEMKYRGRGLSRDDYGMEPEYIDLPAEVFYEPYMCISLGKSCGPSNIGVCKETKCNYGENRIDDPFCSGSTCNCCVPEITELMTLSAQDLPATAVYLR</sequence>
<dbReference type="AlphaFoldDB" id="A0AAV2S184"/>
<name>A0AAV2S184_MEGNR</name>
<evidence type="ECO:0000313" key="3">
    <source>
        <dbReference type="Proteomes" id="UP001497623"/>
    </source>
</evidence>
<evidence type="ECO:0000256" key="1">
    <source>
        <dbReference type="SAM" id="MobiDB-lite"/>
    </source>
</evidence>